<evidence type="ECO:0000313" key="2">
    <source>
        <dbReference type="EMBL" id="TGZ54994.1"/>
    </source>
</evidence>
<accession>A0A4V3SC03</accession>
<reference evidence="2 3" key="1">
    <citation type="journal article" date="2019" name="Philos. Trans. R. Soc. Lond., B, Biol. Sci.">
        <title>Ant behaviour and brain gene expression of defending hosts depend on the ecological success of the intruding social parasite.</title>
        <authorList>
            <person name="Kaur R."/>
            <person name="Stoldt M."/>
            <person name="Jongepier E."/>
            <person name="Feldmeyer B."/>
            <person name="Menzel F."/>
            <person name="Bornberg-Bauer E."/>
            <person name="Foitzik S."/>
        </authorList>
    </citation>
    <scope>NUCLEOTIDE SEQUENCE [LARGE SCALE GENOMIC DNA]</scope>
    <source>
        <tissue evidence="2">Whole body</tissue>
    </source>
</reference>
<organism evidence="2 3">
    <name type="scientific">Temnothorax longispinosus</name>
    <dbReference type="NCBI Taxonomy" id="300112"/>
    <lineage>
        <taxon>Eukaryota</taxon>
        <taxon>Metazoa</taxon>
        <taxon>Ecdysozoa</taxon>
        <taxon>Arthropoda</taxon>
        <taxon>Hexapoda</taxon>
        <taxon>Insecta</taxon>
        <taxon>Pterygota</taxon>
        <taxon>Neoptera</taxon>
        <taxon>Endopterygota</taxon>
        <taxon>Hymenoptera</taxon>
        <taxon>Apocrita</taxon>
        <taxon>Aculeata</taxon>
        <taxon>Formicoidea</taxon>
        <taxon>Formicidae</taxon>
        <taxon>Myrmicinae</taxon>
        <taxon>Temnothorax</taxon>
    </lineage>
</organism>
<dbReference type="AlphaFoldDB" id="A0A4V3SC03"/>
<dbReference type="EMBL" id="QBLH01000524">
    <property type="protein sequence ID" value="TGZ54994.1"/>
    <property type="molecule type" value="Genomic_DNA"/>
</dbReference>
<evidence type="ECO:0000256" key="1">
    <source>
        <dbReference type="SAM" id="MobiDB-lite"/>
    </source>
</evidence>
<protein>
    <submittedName>
        <fullName evidence="2">Uncharacterized protein</fullName>
    </submittedName>
</protein>
<feature type="compositionally biased region" description="Acidic residues" evidence="1">
    <location>
        <begin position="39"/>
        <end position="64"/>
    </location>
</feature>
<evidence type="ECO:0000313" key="3">
    <source>
        <dbReference type="Proteomes" id="UP000310200"/>
    </source>
</evidence>
<feature type="region of interest" description="Disordered" evidence="1">
    <location>
        <begin position="25"/>
        <end position="89"/>
    </location>
</feature>
<dbReference type="Proteomes" id="UP000310200">
    <property type="component" value="Unassembled WGS sequence"/>
</dbReference>
<proteinExistence type="predicted"/>
<sequence>MHFRQSEGSSTKVIAWCRIRIPVRHDDASRMQMQQTLHDEDDDDDHKDEDEDNDDDEAVDDNEDHVDASSAATAPDIENSPHKVSITSPKNVTSVAENISLLGCIMWRTT</sequence>
<comment type="caution">
    <text evidence="2">The sequence shown here is derived from an EMBL/GenBank/DDBJ whole genome shotgun (WGS) entry which is preliminary data.</text>
</comment>
<name>A0A4V3SC03_9HYME</name>
<gene>
    <name evidence="2" type="ORF">DBV15_06793</name>
</gene>
<dbReference type="STRING" id="300112.A0A4V3SC03"/>
<keyword evidence="3" id="KW-1185">Reference proteome</keyword>